<evidence type="ECO:0000313" key="2">
    <source>
        <dbReference type="Proteomes" id="UP000634919"/>
    </source>
</evidence>
<protein>
    <submittedName>
        <fullName evidence="1">Uncharacterized protein</fullName>
    </submittedName>
</protein>
<comment type="caution">
    <text evidence="1">The sequence shown here is derived from an EMBL/GenBank/DDBJ whole genome shotgun (WGS) entry which is preliminary data.</text>
</comment>
<evidence type="ECO:0000313" key="1">
    <source>
        <dbReference type="EMBL" id="MBD7961519.1"/>
    </source>
</evidence>
<organism evidence="1 2">
    <name type="scientific">Comamonas avium</name>
    <dbReference type="NCBI Taxonomy" id="2762231"/>
    <lineage>
        <taxon>Bacteria</taxon>
        <taxon>Pseudomonadati</taxon>
        <taxon>Pseudomonadota</taxon>
        <taxon>Betaproteobacteria</taxon>
        <taxon>Burkholderiales</taxon>
        <taxon>Comamonadaceae</taxon>
        <taxon>Comamonas</taxon>
    </lineage>
</organism>
<proteinExistence type="predicted"/>
<reference evidence="1 2" key="1">
    <citation type="submission" date="2020-08" db="EMBL/GenBank/DDBJ databases">
        <title>A Genomic Blueprint of the Chicken Gut Microbiome.</title>
        <authorList>
            <person name="Gilroy R."/>
            <person name="Ravi A."/>
            <person name="Getino M."/>
            <person name="Pursley I."/>
            <person name="Horton D.L."/>
            <person name="Alikhan N.-F."/>
            <person name="Baker D."/>
            <person name="Gharbi K."/>
            <person name="Hall N."/>
            <person name="Watson M."/>
            <person name="Adriaenssens E.M."/>
            <person name="Foster-Nyarko E."/>
            <person name="Jarju S."/>
            <person name="Secka A."/>
            <person name="Antonio M."/>
            <person name="Oren A."/>
            <person name="Chaudhuri R."/>
            <person name="La Ragione R.M."/>
            <person name="Hildebrand F."/>
            <person name="Pallen M.J."/>
        </authorList>
    </citation>
    <scope>NUCLEOTIDE SEQUENCE [LARGE SCALE GENOMIC DNA]</scope>
    <source>
        <strain evidence="1 2">Sa2CVA6</strain>
    </source>
</reference>
<keyword evidence="2" id="KW-1185">Reference proteome</keyword>
<dbReference type="Proteomes" id="UP000634919">
    <property type="component" value="Unassembled WGS sequence"/>
</dbReference>
<sequence length="166" mass="17811">MADPQRRDGLDAQSITGAFAGNASTTARALRVPCKVVIKAVQFVTAERDWLISLWEAGAICRSQCERLAVLLDLCPLDAHRPLQAEDVRKAAQTLPAHVHLQSGEVHSAIAFIVINLLPDGRASISSTCGGKPDASYFPTADARVSKEVNGLLAELRERLCGVTPQ</sequence>
<dbReference type="RefSeq" id="WP_191723917.1">
    <property type="nucleotide sequence ID" value="NZ_JACSQK010000006.1"/>
</dbReference>
<gene>
    <name evidence="1" type="ORF">H9646_13650</name>
</gene>
<name>A0ABR8SDT5_9BURK</name>
<accession>A0ABR8SDT5</accession>
<dbReference type="EMBL" id="JACSQK010000006">
    <property type="protein sequence ID" value="MBD7961519.1"/>
    <property type="molecule type" value="Genomic_DNA"/>
</dbReference>